<protein>
    <recommendedName>
        <fullName evidence="3">FAD-dependent oxidoreductase</fullName>
    </recommendedName>
</protein>
<evidence type="ECO:0000313" key="1">
    <source>
        <dbReference type="EMBL" id="CEM63085.1"/>
    </source>
</evidence>
<organism evidence="1 2">
    <name type="scientific">Treponema phagedenis</name>
    <dbReference type="NCBI Taxonomy" id="162"/>
    <lineage>
        <taxon>Bacteria</taxon>
        <taxon>Pseudomonadati</taxon>
        <taxon>Spirochaetota</taxon>
        <taxon>Spirochaetia</taxon>
        <taxon>Spirochaetales</taxon>
        <taxon>Treponemataceae</taxon>
        <taxon>Treponema</taxon>
    </lineage>
</organism>
<sequence>MKKFIARQDLDAKTRYIPPIIPPTTGRLFTEKIAIIGGCPAGLSCAFYLAEKGYRPTVFEKNENRAI</sequence>
<dbReference type="Proteomes" id="UP000042527">
    <property type="component" value="Unassembled WGS sequence"/>
</dbReference>
<name>A0A0B7H1I6_TREPH</name>
<dbReference type="GeneID" id="71771296"/>
<dbReference type="AlphaFoldDB" id="A0A0B7H1I6"/>
<accession>A0A0B7H1I6</accession>
<dbReference type="RefSeq" id="WP_024752457.1">
    <property type="nucleotide sequence ID" value="NZ_CDNC01000048.1"/>
</dbReference>
<dbReference type="SUPFAM" id="SSF51971">
    <property type="entry name" value="Nucleotide-binding domain"/>
    <property type="match status" value="1"/>
</dbReference>
<dbReference type="Gene3D" id="3.50.50.60">
    <property type="entry name" value="FAD/NAD(P)-binding domain"/>
    <property type="match status" value="1"/>
</dbReference>
<dbReference type="EMBL" id="CDNC01000048">
    <property type="protein sequence ID" value="CEM63085.1"/>
    <property type="molecule type" value="Genomic_DNA"/>
</dbReference>
<gene>
    <name evidence="1" type="ORF">TPHV1_60073</name>
</gene>
<dbReference type="InterPro" id="IPR036188">
    <property type="entry name" value="FAD/NAD-bd_sf"/>
</dbReference>
<keyword evidence="2" id="KW-1185">Reference proteome</keyword>
<evidence type="ECO:0008006" key="3">
    <source>
        <dbReference type="Google" id="ProtNLM"/>
    </source>
</evidence>
<evidence type="ECO:0000313" key="2">
    <source>
        <dbReference type="Proteomes" id="UP000042527"/>
    </source>
</evidence>
<proteinExistence type="predicted"/>
<dbReference type="Pfam" id="PF13450">
    <property type="entry name" value="NAD_binding_8"/>
    <property type="match status" value="1"/>
</dbReference>
<reference evidence="2" key="1">
    <citation type="submission" date="2015-01" db="EMBL/GenBank/DDBJ databases">
        <authorList>
            <person name="Manzoor Shahid"/>
            <person name="Zubair Saima"/>
        </authorList>
    </citation>
    <scope>NUCLEOTIDE SEQUENCE [LARGE SCALE GENOMIC DNA]</scope>
    <source>
        <strain evidence="2">V1</strain>
    </source>
</reference>